<feature type="transmembrane region" description="Helical" evidence="5">
    <location>
        <begin position="231"/>
        <end position="255"/>
    </location>
</feature>
<reference evidence="7 8" key="1">
    <citation type="submission" date="2024-09" db="EMBL/GenBank/DDBJ databases">
        <title>Genome sequencing and assembly of Phytophthora oleae, isolate VK10A, causative agent of rot of olive drupes.</title>
        <authorList>
            <person name="Conti Taguali S."/>
            <person name="Riolo M."/>
            <person name="La Spada F."/>
            <person name="Cacciola S.O."/>
            <person name="Dionisio G."/>
        </authorList>
    </citation>
    <scope>NUCLEOTIDE SEQUENCE [LARGE SCALE GENOMIC DNA]</scope>
    <source>
        <strain evidence="7 8">VK10A</strain>
    </source>
</reference>
<keyword evidence="4 5" id="KW-0472">Membrane</keyword>
<feature type="transmembrane region" description="Helical" evidence="5">
    <location>
        <begin position="67"/>
        <end position="91"/>
    </location>
</feature>
<feature type="transmembrane region" description="Helical" evidence="5">
    <location>
        <begin position="136"/>
        <end position="158"/>
    </location>
</feature>
<dbReference type="PANTHER" id="PTHR22911">
    <property type="entry name" value="ACYL-MALONYL CONDENSING ENZYME-RELATED"/>
    <property type="match status" value="1"/>
</dbReference>
<name>A0ABD3FLF2_9STRA</name>
<feature type="transmembrane region" description="Helical" evidence="5">
    <location>
        <begin position="300"/>
        <end position="317"/>
    </location>
</feature>
<evidence type="ECO:0000313" key="8">
    <source>
        <dbReference type="Proteomes" id="UP001632037"/>
    </source>
</evidence>
<evidence type="ECO:0000259" key="6">
    <source>
        <dbReference type="Pfam" id="PF00892"/>
    </source>
</evidence>
<accession>A0ABD3FLF2</accession>
<comment type="subcellular location">
    <subcellularLocation>
        <location evidence="1">Membrane</location>
        <topology evidence="1">Multi-pass membrane protein</topology>
    </subcellularLocation>
</comment>
<evidence type="ECO:0000313" key="7">
    <source>
        <dbReference type="EMBL" id="KAL3667184.1"/>
    </source>
</evidence>
<protein>
    <recommendedName>
        <fullName evidence="6">EamA domain-containing protein</fullName>
    </recommendedName>
</protein>
<dbReference type="InterPro" id="IPR037185">
    <property type="entry name" value="EmrE-like"/>
</dbReference>
<keyword evidence="3 5" id="KW-1133">Transmembrane helix</keyword>
<dbReference type="Proteomes" id="UP001632037">
    <property type="component" value="Unassembled WGS sequence"/>
</dbReference>
<proteinExistence type="predicted"/>
<dbReference type="AlphaFoldDB" id="A0ABD3FLF2"/>
<feature type="domain" description="EamA" evidence="6">
    <location>
        <begin position="73"/>
        <end position="204"/>
    </location>
</feature>
<feature type="transmembrane region" description="Helical" evidence="5">
    <location>
        <begin position="188"/>
        <end position="211"/>
    </location>
</feature>
<feature type="transmembrane region" description="Helical" evidence="5">
    <location>
        <begin position="329"/>
        <end position="350"/>
    </location>
</feature>
<evidence type="ECO:0000256" key="2">
    <source>
        <dbReference type="ARBA" id="ARBA00022692"/>
    </source>
</evidence>
<dbReference type="GO" id="GO:0016020">
    <property type="term" value="C:membrane"/>
    <property type="evidence" value="ECO:0007669"/>
    <property type="project" value="UniProtKB-SubCell"/>
</dbReference>
<keyword evidence="2 5" id="KW-0812">Transmembrane</keyword>
<evidence type="ECO:0000256" key="3">
    <source>
        <dbReference type="ARBA" id="ARBA00022989"/>
    </source>
</evidence>
<comment type="caution">
    <text evidence="7">The sequence shown here is derived from an EMBL/GenBank/DDBJ whole genome shotgun (WGS) entry which is preliminary data.</text>
</comment>
<dbReference type="Pfam" id="PF00892">
    <property type="entry name" value="EamA"/>
    <property type="match status" value="1"/>
</dbReference>
<gene>
    <name evidence="7" type="ORF">V7S43_008119</name>
</gene>
<feature type="transmembrane region" description="Helical" evidence="5">
    <location>
        <begin position="103"/>
        <end position="124"/>
    </location>
</feature>
<dbReference type="SUPFAM" id="SSF103481">
    <property type="entry name" value="Multidrug resistance efflux transporter EmrE"/>
    <property type="match status" value="1"/>
</dbReference>
<dbReference type="InterPro" id="IPR000620">
    <property type="entry name" value="EamA_dom"/>
</dbReference>
<keyword evidence="8" id="KW-1185">Reference proteome</keyword>
<dbReference type="PANTHER" id="PTHR22911:SF6">
    <property type="entry name" value="SOLUTE CARRIER FAMILY 35 MEMBER G1"/>
    <property type="match status" value="1"/>
</dbReference>
<feature type="transmembrane region" description="Helical" evidence="5">
    <location>
        <begin position="164"/>
        <end position="181"/>
    </location>
</feature>
<evidence type="ECO:0000256" key="4">
    <source>
        <dbReference type="ARBA" id="ARBA00023136"/>
    </source>
</evidence>
<feature type="transmembrane region" description="Helical" evidence="5">
    <location>
        <begin position="356"/>
        <end position="376"/>
    </location>
</feature>
<dbReference type="EMBL" id="JBIMZQ010000015">
    <property type="protein sequence ID" value="KAL3667184.1"/>
    <property type="molecule type" value="Genomic_DNA"/>
</dbReference>
<evidence type="ECO:0000256" key="1">
    <source>
        <dbReference type="ARBA" id="ARBA00004141"/>
    </source>
</evidence>
<evidence type="ECO:0000256" key="5">
    <source>
        <dbReference type="SAM" id="Phobius"/>
    </source>
</evidence>
<organism evidence="7 8">
    <name type="scientific">Phytophthora oleae</name>
    <dbReference type="NCBI Taxonomy" id="2107226"/>
    <lineage>
        <taxon>Eukaryota</taxon>
        <taxon>Sar</taxon>
        <taxon>Stramenopiles</taxon>
        <taxon>Oomycota</taxon>
        <taxon>Peronosporomycetes</taxon>
        <taxon>Peronosporales</taxon>
        <taxon>Peronosporaceae</taxon>
        <taxon>Phytophthora</taxon>
    </lineage>
</organism>
<feature type="transmembrane region" description="Helical" evidence="5">
    <location>
        <begin position="267"/>
        <end position="288"/>
    </location>
</feature>
<sequence>MPLPAVYGAVYATATRSAPAGKIDSGKKALRHLENLPLLVTSDSLESMSTEGKWLPSFMRRAVVRSVANRIAGLILVGTSAFLASCIAALVKDDAFKLSAVETLFWRSLVSWLLTVAAIAATGMKMRVKKEFHRPLVLRCVTGCIAATITIIVLDSLALSNATAIIYFSPLLVFTMAAFILKEKPEVFTVACSVLCVVGAALVVRPAFLFGKSGSTDAKWYHRSMTSFVTSYIFGESLAIGCAIVVVFMQAGAYVSLRSLQKVPHLVVMHYFLLSMTLVSLGAMLGIQHGKFKVGTSLETWGTIVGTGALAFAEQLFLTRGFQFDGAGVLAATRLLHVGFEFGWSIILLGTALNPWSAGGAGATVAGVLLLALRRVHSHWAARRSMRRMGLQ</sequence>